<comment type="caution">
    <text evidence="1">The sequence shown here is derived from an EMBL/GenBank/DDBJ whole genome shotgun (WGS) entry which is preliminary data.</text>
</comment>
<evidence type="ECO:0000313" key="2">
    <source>
        <dbReference type="Proteomes" id="UP001213799"/>
    </source>
</evidence>
<reference evidence="1" key="2">
    <citation type="submission" date="2023-01" db="EMBL/GenBank/DDBJ databases">
        <authorList>
            <person name="Petersen C."/>
        </authorList>
    </citation>
    <scope>NUCLEOTIDE SEQUENCE</scope>
    <source>
        <strain evidence="1">IBT 12815</strain>
    </source>
</reference>
<keyword evidence="2" id="KW-1185">Reference proteome</keyword>
<gene>
    <name evidence="1" type="ORF">N7537_011791</name>
</gene>
<protein>
    <submittedName>
        <fullName evidence="1">Uncharacterized protein</fullName>
    </submittedName>
</protein>
<sequence length="67" mass="7174">MALTPDSTCSQLTSTLGALLMGAHGIQIRQLRSASVKCGELRRVGLGFTVQFRHYGSEGVVVADPVW</sequence>
<reference evidence="1" key="1">
    <citation type="journal article" date="2023" name="IMA Fungus">
        <title>Comparative genomic study of the Penicillium genus elucidates a diverse pangenome and 15 lateral gene transfer events.</title>
        <authorList>
            <person name="Petersen C."/>
            <person name="Sorensen T."/>
            <person name="Nielsen M.R."/>
            <person name="Sondergaard T.E."/>
            <person name="Sorensen J.L."/>
            <person name="Fitzpatrick D.A."/>
            <person name="Frisvad J.C."/>
            <person name="Nielsen K.L."/>
        </authorList>
    </citation>
    <scope>NUCLEOTIDE SEQUENCE</scope>
    <source>
        <strain evidence="1">IBT 12815</strain>
    </source>
</reference>
<dbReference type="AlphaFoldDB" id="A0AAD6DME3"/>
<name>A0AAD6DME3_9EURO</name>
<dbReference type="EMBL" id="JAQJAE010000006">
    <property type="protein sequence ID" value="KAJ5589113.1"/>
    <property type="molecule type" value="Genomic_DNA"/>
</dbReference>
<proteinExistence type="predicted"/>
<accession>A0AAD6DME3</accession>
<dbReference type="GeneID" id="81593087"/>
<dbReference type="RefSeq" id="XP_056748132.1">
    <property type="nucleotide sequence ID" value="XM_056902845.1"/>
</dbReference>
<dbReference type="Proteomes" id="UP001213799">
    <property type="component" value="Unassembled WGS sequence"/>
</dbReference>
<evidence type="ECO:0000313" key="1">
    <source>
        <dbReference type="EMBL" id="KAJ5589113.1"/>
    </source>
</evidence>
<organism evidence="1 2">
    <name type="scientific">Penicillium hordei</name>
    <dbReference type="NCBI Taxonomy" id="40994"/>
    <lineage>
        <taxon>Eukaryota</taxon>
        <taxon>Fungi</taxon>
        <taxon>Dikarya</taxon>
        <taxon>Ascomycota</taxon>
        <taxon>Pezizomycotina</taxon>
        <taxon>Eurotiomycetes</taxon>
        <taxon>Eurotiomycetidae</taxon>
        <taxon>Eurotiales</taxon>
        <taxon>Aspergillaceae</taxon>
        <taxon>Penicillium</taxon>
    </lineage>
</organism>